<comment type="caution">
    <text evidence="4">The sequence shown here is derived from an EMBL/GenBank/DDBJ whole genome shotgun (WGS) entry which is preliminary data.</text>
</comment>
<dbReference type="PROSITE" id="PS51371">
    <property type="entry name" value="CBS"/>
    <property type="match status" value="2"/>
</dbReference>
<name>A0ABP8Z1M6_9ACTN</name>
<feature type="domain" description="CBS" evidence="3">
    <location>
        <begin position="84"/>
        <end position="140"/>
    </location>
</feature>
<keyword evidence="1 2" id="KW-0129">CBS domain</keyword>
<dbReference type="PANTHER" id="PTHR43080">
    <property type="entry name" value="CBS DOMAIN-CONTAINING PROTEIN CBSX3, MITOCHONDRIAL"/>
    <property type="match status" value="1"/>
</dbReference>
<dbReference type="SMART" id="SM00116">
    <property type="entry name" value="CBS"/>
    <property type="match status" value="2"/>
</dbReference>
<organism evidence="4 5">
    <name type="scientific">Nocardioides endophyticus</name>
    <dbReference type="NCBI Taxonomy" id="1353775"/>
    <lineage>
        <taxon>Bacteria</taxon>
        <taxon>Bacillati</taxon>
        <taxon>Actinomycetota</taxon>
        <taxon>Actinomycetes</taxon>
        <taxon>Propionibacteriales</taxon>
        <taxon>Nocardioidaceae</taxon>
        <taxon>Nocardioides</taxon>
    </lineage>
</organism>
<evidence type="ECO:0000313" key="4">
    <source>
        <dbReference type="EMBL" id="GAA4743873.1"/>
    </source>
</evidence>
<dbReference type="Gene3D" id="3.10.580.10">
    <property type="entry name" value="CBS-domain"/>
    <property type="match status" value="1"/>
</dbReference>
<dbReference type="InterPro" id="IPR051257">
    <property type="entry name" value="Diverse_CBS-Domain"/>
</dbReference>
<dbReference type="EMBL" id="BAABKN010000019">
    <property type="protein sequence ID" value="GAA4743873.1"/>
    <property type="molecule type" value="Genomic_DNA"/>
</dbReference>
<dbReference type="Pfam" id="PF00571">
    <property type="entry name" value="CBS"/>
    <property type="match status" value="2"/>
</dbReference>
<evidence type="ECO:0000313" key="5">
    <source>
        <dbReference type="Proteomes" id="UP001499882"/>
    </source>
</evidence>
<protein>
    <submittedName>
        <fullName evidence="4">CBS domain-containing protein</fullName>
    </submittedName>
</protein>
<proteinExistence type="predicted"/>
<gene>
    <name evidence="4" type="ORF">GCM10023350_30750</name>
</gene>
<evidence type="ECO:0000256" key="1">
    <source>
        <dbReference type="ARBA" id="ARBA00023122"/>
    </source>
</evidence>
<evidence type="ECO:0000259" key="3">
    <source>
        <dbReference type="PROSITE" id="PS51371"/>
    </source>
</evidence>
<dbReference type="SUPFAM" id="SSF54631">
    <property type="entry name" value="CBS-domain pair"/>
    <property type="match status" value="1"/>
</dbReference>
<feature type="domain" description="CBS" evidence="3">
    <location>
        <begin position="7"/>
        <end position="66"/>
    </location>
</feature>
<keyword evidence="5" id="KW-1185">Reference proteome</keyword>
<dbReference type="InterPro" id="IPR000644">
    <property type="entry name" value="CBS_dom"/>
</dbReference>
<dbReference type="InterPro" id="IPR046342">
    <property type="entry name" value="CBS_dom_sf"/>
</dbReference>
<dbReference type="PANTHER" id="PTHR43080:SF2">
    <property type="entry name" value="CBS DOMAIN-CONTAINING PROTEIN"/>
    <property type="match status" value="1"/>
</dbReference>
<evidence type="ECO:0000256" key="2">
    <source>
        <dbReference type="PROSITE-ProRule" id="PRU00703"/>
    </source>
</evidence>
<dbReference type="Proteomes" id="UP001499882">
    <property type="component" value="Unassembled WGS sequence"/>
</dbReference>
<sequence length="198" mass="21010">MLVREVMTTDPVTATPETTIKEAISLLARLGITAMPIVDRKGRLRGIVSEADLIEDVVPRDPRAQERPIVIDALYPPTTVEDVFTRAAVTVAPEDDAATAVEMMTATGAKSLPVVDQNQHVVGVISRSDIVKQFARTDAVIAADISRLLTSTGHDDWLVEVDDGVVQITGPANTGTSALARVVAQTVPGVVGVHVTEL</sequence>
<accession>A0ABP8Z1M6</accession>
<reference evidence="5" key="1">
    <citation type="journal article" date="2019" name="Int. J. Syst. Evol. Microbiol.">
        <title>The Global Catalogue of Microorganisms (GCM) 10K type strain sequencing project: providing services to taxonomists for standard genome sequencing and annotation.</title>
        <authorList>
            <consortium name="The Broad Institute Genomics Platform"/>
            <consortium name="The Broad Institute Genome Sequencing Center for Infectious Disease"/>
            <person name="Wu L."/>
            <person name="Ma J."/>
        </authorList>
    </citation>
    <scope>NUCLEOTIDE SEQUENCE [LARGE SCALE GENOMIC DNA]</scope>
    <source>
        <strain evidence="5">JCM 18532</strain>
    </source>
</reference>